<keyword evidence="5" id="KW-1185">Reference proteome</keyword>
<dbReference type="Gene3D" id="1.20.1280.50">
    <property type="match status" value="1"/>
</dbReference>
<proteinExistence type="predicted"/>
<feature type="domain" description="F-box protein AT5G49610-like beta-propeller" evidence="3">
    <location>
        <begin position="307"/>
        <end position="515"/>
    </location>
</feature>
<feature type="region of interest" description="Disordered" evidence="1">
    <location>
        <begin position="22"/>
        <end position="97"/>
    </location>
</feature>
<protein>
    <recommendedName>
        <fullName evidence="6">F-box domain-containing protein</fullName>
    </recommendedName>
</protein>
<dbReference type="Pfam" id="PF12937">
    <property type="entry name" value="F-box-like"/>
    <property type="match status" value="1"/>
</dbReference>
<evidence type="ECO:0000313" key="5">
    <source>
        <dbReference type="Proteomes" id="UP001054889"/>
    </source>
</evidence>
<feature type="compositionally biased region" description="Basic residues" evidence="1">
    <location>
        <begin position="143"/>
        <end position="152"/>
    </location>
</feature>
<dbReference type="AlphaFoldDB" id="A0AAV5C8R7"/>
<comment type="caution">
    <text evidence="4">The sequence shown here is derived from an EMBL/GenBank/DDBJ whole genome shotgun (WGS) entry which is preliminary data.</text>
</comment>
<evidence type="ECO:0000259" key="2">
    <source>
        <dbReference type="Pfam" id="PF12937"/>
    </source>
</evidence>
<reference evidence="4" key="1">
    <citation type="journal article" date="2018" name="DNA Res.">
        <title>Multiple hybrid de novo genome assembly of finger millet, an orphan allotetraploid crop.</title>
        <authorList>
            <person name="Hatakeyama M."/>
            <person name="Aluri S."/>
            <person name="Balachadran M.T."/>
            <person name="Sivarajan S.R."/>
            <person name="Patrignani A."/>
            <person name="Gruter S."/>
            <person name="Poveda L."/>
            <person name="Shimizu-Inatsugi R."/>
            <person name="Baeten J."/>
            <person name="Francoijs K.J."/>
            <person name="Nataraja K.N."/>
            <person name="Reddy Y.A.N."/>
            <person name="Phadnis S."/>
            <person name="Ravikumar R.L."/>
            <person name="Schlapbach R."/>
            <person name="Sreeman S.M."/>
            <person name="Shimizu K.K."/>
        </authorList>
    </citation>
    <scope>NUCLEOTIDE SEQUENCE</scope>
</reference>
<dbReference type="EMBL" id="BQKI01000005">
    <property type="protein sequence ID" value="GJM94475.1"/>
    <property type="molecule type" value="Genomic_DNA"/>
</dbReference>
<evidence type="ECO:0000256" key="1">
    <source>
        <dbReference type="SAM" id="MobiDB-lite"/>
    </source>
</evidence>
<dbReference type="Pfam" id="PF23635">
    <property type="entry name" value="Beta-prop_AT5G49610-like"/>
    <property type="match status" value="1"/>
</dbReference>
<feature type="domain" description="F-box" evidence="2">
    <location>
        <begin position="232"/>
        <end position="267"/>
    </location>
</feature>
<evidence type="ECO:0008006" key="6">
    <source>
        <dbReference type="Google" id="ProtNLM"/>
    </source>
</evidence>
<accession>A0AAV5C8R7</accession>
<dbReference type="PANTHER" id="PTHR32133:SF306">
    <property type="entry name" value="F-BOX DOMAIN-CONTAINING PROTEIN"/>
    <property type="match status" value="1"/>
</dbReference>
<dbReference type="Proteomes" id="UP001054889">
    <property type="component" value="Unassembled WGS sequence"/>
</dbReference>
<gene>
    <name evidence="4" type="primary">ga11120</name>
    <name evidence="4" type="ORF">PR202_ga11120</name>
</gene>
<feature type="region of interest" description="Disordered" evidence="1">
    <location>
        <begin position="114"/>
        <end position="224"/>
    </location>
</feature>
<evidence type="ECO:0000259" key="3">
    <source>
        <dbReference type="Pfam" id="PF23635"/>
    </source>
</evidence>
<organism evidence="4 5">
    <name type="scientific">Eleusine coracana subsp. coracana</name>
    <dbReference type="NCBI Taxonomy" id="191504"/>
    <lineage>
        <taxon>Eukaryota</taxon>
        <taxon>Viridiplantae</taxon>
        <taxon>Streptophyta</taxon>
        <taxon>Embryophyta</taxon>
        <taxon>Tracheophyta</taxon>
        <taxon>Spermatophyta</taxon>
        <taxon>Magnoliopsida</taxon>
        <taxon>Liliopsida</taxon>
        <taxon>Poales</taxon>
        <taxon>Poaceae</taxon>
        <taxon>PACMAD clade</taxon>
        <taxon>Chloridoideae</taxon>
        <taxon>Cynodonteae</taxon>
        <taxon>Eleusininae</taxon>
        <taxon>Eleusine</taxon>
    </lineage>
</organism>
<dbReference type="PANTHER" id="PTHR32133">
    <property type="entry name" value="OS07G0120400 PROTEIN"/>
    <property type="match status" value="1"/>
</dbReference>
<name>A0AAV5C8R7_ELECO</name>
<reference evidence="4" key="2">
    <citation type="submission" date="2021-12" db="EMBL/GenBank/DDBJ databases">
        <title>Resequencing data analysis of finger millet.</title>
        <authorList>
            <person name="Hatakeyama M."/>
            <person name="Aluri S."/>
            <person name="Balachadran M.T."/>
            <person name="Sivarajan S.R."/>
            <person name="Poveda L."/>
            <person name="Shimizu-Inatsugi R."/>
            <person name="Schlapbach R."/>
            <person name="Sreeman S.M."/>
            <person name="Shimizu K.K."/>
        </authorList>
    </citation>
    <scope>NUCLEOTIDE SEQUENCE</scope>
</reference>
<dbReference type="InterPro" id="IPR001810">
    <property type="entry name" value="F-box_dom"/>
</dbReference>
<dbReference type="InterPro" id="IPR036047">
    <property type="entry name" value="F-box-like_dom_sf"/>
</dbReference>
<feature type="compositionally biased region" description="Polar residues" evidence="1">
    <location>
        <begin position="195"/>
        <end position="206"/>
    </location>
</feature>
<feature type="compositionally biased region" description="Low complexity" evidence="1">
    <location>
        <begin position="50"/>
        <end position="63"/>
    </location>
</feature>
<dbReference type="SUPFAM" id="SSF81383">
    <property type="entry name" value="F-box domain"/>
    <property type="match status" value="1"/>
</dbReference>
<evidence type="ECO:0000313" key="4">
    <source>
        <dbReference type="EMBL" id="GJM94475.1"/>
    </source>
</evidence>
<sequence length="582" mass="63928">MVGAGGEEGRRWLEEGGVKLSATAAAWSSRGDPSSLDRAERARRGRRSTRLPAAGAASSCSRSVGGGRGKRRKGDRRWGRGGEATDPGRPSSHGRSELHLRPCFLLLLRAGDGERPTTSRVGELEEEAAAVRGGGRGAATGVRARRRRRRGSWGKEEAGRAAAAEEGLVGEEEEEGCTRERGRGRRKESGEQQEPILTSSNLFPSQVPNPRRRRAASMAPPPPELMDDAVGEILLRIPSDDPTHLLRASLVCKPWRRLLTDPAFLRRYRAFHRAPPVLGFVRNQNRTARFIPTSSFRPRDPKRRRCQVLDCRHGHILLYDHASGNFLVWDPITGVDRRVPVPNIFEIFSSYNAAMLCAATDCDHLDCHGGPFLVVVVATYSRLLGGKLTGAWVYSSEVGKWSTSTTVERASLFLIEKLPPVLAGDKLYSTIACSNAILRYDLRNERDLSISQIQGCCSALYGTFLLIPAEDGGLRLAGLNKCHCKLDLWSLETMDPDGVARWTQHGVIQLDTLLSAADSTPPLNLIGFAKAPDAYVVFVSTGAGVFMIGLESHKTLLWEDCHCPRGDQDDRVMSCWGLHMIK</sequence>
<dbReference type="InterPro" id="IPR056594">
    <property type="entry name" value="AT5G49610-like_b-prop"/>
</dbReference>